<keyword evidence="3" id="KW-1185">Reference proteome</keyword>
<evidence type="ECO:0000313" key="3">
    <source>
        <dbReference type="Proteomes" id="UP001189429"/>
    </source>
</evidence>
<name>A0ABN9TNJ0_9DINO</name>
<evidence type="ECO:0000256" key="1">
    <source>
        <dbReference type="SAM" id="MobiDB-lite"/>
    </source>
</evidence>
<dbReference type="EMBL" id="CAUYUJ010014918">
    <property type="protein sequence ID" value="CAK0847639.1"/>
    <property type="molecule type" value="Genomic_DNA"/>
</dbReference>
<comment type="caution">
    <text evidence="2">The sequence shown here is derived from an EMBL/GenBank/DDBJ whole genome shotgun (WGS) entry which is preliminary data.</text>
</comment>
<feature type="compositionally biased region" description="Basic residues" evidence="1">
    <location>
        <begin position="67"/>
        <end position="91"/>
    </location>
</feature>
<evidence type="ECO:0000313" key="2">
    <source>
        <dbReference type="EMBL" id="CAK0847639.1"/>
    </source>
</evidence>
<proteinExistence type="predicted"/>
<dbReference type="Proteomes" id="UP001189429">
    <property type="component" value="Unassembled WGS sequence"/>
</dbReference>
<reference evidence="2" key="1">
    <citation type="submission" date="2023-10" db="EMBL/GenBank/DDBJ databases">
        <authorList>
            <person name="Chen Y."/>
            <person name="Shah S."/>
            <person name="Dougan E. K."/>
            <person name="Thang M."/>
            <person name="Chan C."/>
        </authorList>
    </citation>
    <scope>NUCLEOTIDE SEQUENCE [LARGE SCALE GENOMIC DNA]</scope>
</reference>
<protein>
    <submittedName>
        <fullName evidence="2">Uncharacterized protein</fullName>
    </submittedName>
</protein>
<accession>A0ABN9TNJ0</accession>
<organism evidence="2 3">
    <name type="scientific">Prorocentrum cordatum</name>
    <dbReference type="NCBI Taxonomy" id="2364126"/>
    <lineage>
        <taxon>Eukaryota</taxon>
        <taxon>Sar</taxon>
        <taxon>Alveolata</taxon>
        <taxon>Dinophyceae</taxon>
        <taxon>Prorocentrales</taxon>
        <taxon>Prorocentraceae</taxon>
        <taxon>Prorocentrum</taxon>
    </lineage>
</organism>
<sequence length="267" mass="29150">MQPWLCRILQGPALWLTPVCIDCRLNLGGVQKGGLPIQHSAARAGAGENSRGARRQGGSGPPGPPVPKKKKKKKKRRITTGRKRRTRRRKREICSQENWYNILHKPRCSLRLDGRDGGHLPEYLAHSRVVAVGRSVATHRAILFLVLVPNAAALCDAPWRGHAGRPSWVGSLRKIEKHVYYDVPMVTQGCLVQRTIAVASDLGGIPGQRGRAAPEGVLERLAQLLRVLAGVSQHREVVGTGALSSVTTVFVSTLMKSCVSQTQGQQQ</sequence>
<feature type="region of interest" description="Disordered" evidence="1">
    <location>
        <begin position="41"/>
        <end position="91"/>
    </location>
</feature>
<gene>
    <name evidence="2" type="ORF">PCOR1329_LOCUS40804</name>
</gene>